<dbReference type="Pfam" id="PF00590">
    <property type="entry name" value="TP_methylase"/>
    <property type="match status" value="1"/>
</dbReference>
<dbReference type="GO" id="GO:0009236">
    <property type="term" value="P:cobalamin biosynthetic process"/>
    <property type="evidence" value="ECO:0007669"/>
    <property type="project" value="UniProtKB-UniPathway"/>
</dbReference>
<dbReference type="GO" id="GO:0008276">
    <property type="term" value="F:protein methyltransferase activity"/>
    <property type="evidence" value="ECO:0007669"/>
    <property type="project" value="InterPro"/>
</dbReference>
<dbReference type="NCBIfam" id="TIGR02467">
    <property type="entry name" value="CbiE"/>
    <property type="match status" value="1"/>
</dbReference>
<evidence type="ECO:0000256" key="1">
    <source>
        <dbReference type="ARBA" id="ARBA00004953"/>
    </source>
</evidence>
<dbReference type="InterPro" id="IPR012818">
    <property type="entry name" value="CbiE"/>
</dbReference>
<dbReference type="eggNOG" id="COG2241">
    <property type="taxonomic scope" value="Bacteria"/>
</dbReference>
<dbReference type="InterPro" id="IPR014777">
    <property type="entry name" value="4pyrrole_Mease_sub1"/>
</dbReference>
<evidence type="ECO:0000256" key="3">
    <source>
        <dbReference type="ARBA" id="ARBA00022603"/>
    </source>
</evidence>
<dbReference type="Gene3D" id="3.30.950.10">
    <property type="entry name" value="Methyltransferase, Cobalt-precorrin-4 Transmethylase, Domain 2"/>
    <property type="match status" value="1"/>
</dbReference>
<dbReference type="HOGENOM" id="CLU_089162_2_0_9"/>
<dbReference type="PANTHER" id="PTHR43182">
    <property type="entry name" value="COBALT-PRECORRIN-6B C(15)-METHYLTRANSFERASE (DECARBOXYLATING)"/>
    <property type="match status" value="1"/>
</dbReference>
<sequence length="235" mass="26109">MSVIADKEYQNTTINAADETVYVMKNPLTVVGIGPGGKEYLTFAALAAIEKAEVLIGGQRNLDLFAYLCKETFIIKNNLQDMLDFIKKKDDCNFTVTVLASGDPGIFGILNFLRRHFPPESLLVLPGISSIQLACSRLALPWHDAVLTSTHGRDYRHLINTVRTNKKVIALTNPNSSPSDLARLLIAEGIDKRVVYLCRNLSYPDEQISMFSLEELADLEVTQYSNNVMVILDDA</sequence>
<organism evidence="7 8">
    <name type="scientific">Desulfofarcimen acetoxidans (strain ATCC 49208 / DSM 771 / KCTC 5769 / VKM B-1644 / 5575)</name>
    <name type="common">Desulfotomaculum acetoxidans</name>
    <dbReference type="NCBI Taxonomy" id="485916"/>
    <lineage>
        <taxon>Bacteria</taxon>
        <taxon>Bacillati</taxon>
        <taxon>Bacillota</taxon>
        <taxon>Clostridia</taxon>
        <taxon>Eubacteriales</taxon>
        <taxon>Peptococcaceae</taxon>
        <taxon>Desulfofarcimen</taxon>
    </lineage>
</organism>
<keyword evidence="8" id="KW-1185">Reference proteome</keyword>
<dbReference type="InterPro" id="IPR050714">
    <property type="entry name" value="Cobalamin_biosynth_MTase"/>
</dbReference>
<dbReference type="InterPro" id="IPR014776">
    <property type="entry name" value="4pyrrole_Mease_sub2"/>
</dbReference>
<keyword evidence="3 7" id="KW-0489">Methyltransferase</keyword>
<proteinExistence type="predicted"/>
<dbReference type="Gene3D" id="3.40.1010.10">
    <property type="entry name" value="Cobalt-precorrin-4 Transmethylase, Domain 1"/>
    <property type="match status" value="1"/>
</dbReference>
<evidence type="ECO:0000313" key="8">
    <source>
        <dbReference type="Proteomes" id="UP000002217"/>
    </source>
</evidence>
<accession>C8W684</accession>
<dbReference type="PANTHER" id="PTHR43182:SF1">
    <property type="entry name" value="COBALT-PRECORRIN-7 C(5)-METHYLTRANSFERASE"/>
    <property type="match status" value="1"/>
</dbReference>
<evidence type="ECO:0000313" key="7">
    <source>
        <dbReference type="EMBL" id="ACV62173.1"/>
    </source>
</evidence>
<keyword evidence="4 7" id="KW-0808">Transferase</keyword>
<dbReference type="STRING" id="485916.Dtox_1291"/>
<dbReference type="CDD" id="cd11644">
    <property type="entry name" value="Precorrin-6Y-MT"/>
    <property type="match status" value="1"/>
</dbReference>
<dbReference type="InterPro" id="IPR035996">
    <property type="entry name" value="4pyrrol_Methylase_sf"/>
</dbReference>
<dbReference type="SUPFAM" id="SSF53790">
    <property type="entry name" value="Tetrapyrrole methylase"/>
    <property type="match status" value="1"/>
</dbReference>
<dbReference type="UniPathway" id="UPA00148"/>
<comment type="pathway">
    <text evidence="1">Cofactor biosynthesis; adenosylcobalamin biosynthesis.</text>
</comment>
<reference evidence="7 8" key="1">
    <citation type="journal article" date="2009" name="Stand. Genomic Sci.">
        <title>Complete genome sequence of Desulfotomaculum acetoxidans type strain (5575).</title>
        <authorList>
            <person name="Spring S."/>
            <person name="Lapidus A."/>
            <person name="Schroder M."/>
            <person name="Gleim D."/>
            <person name="Sims D."/>
            <person name="Meincke L."/>
            <person name="Glavina Del Rio T."/>
            <person name="Tice H."/>
            <person name="Copeland A."/>
            <person name="Cheng J.F."/>
            <person name="Lucas S."/>
            <person name="Chen F."/>
            <person name="Nolan M."/>
            <person name="Bruce D."/>
            <person name="Goodwin L."/>
            <person name="Pitluck S."/>
            <person name="Ivanova N."/>
            <person name="Mavromatis K."/>
            <person name="Mikhailova N."/>
            <person name="Pati A."/>
            <person name="Chen A."/>
            <person name="Palaniappan K."/>
            <person name="Land M."/>
            <person name="Hauser L."/>
            <person name="Chang Y.J."/>
            <person name="Jeffries C.D."/>
            <person name="Chain P."/>
            <person name="Saunders E."/>
            <person name="Brettin T."/>
            <person name="Detter J.C."/>
            <person name="Goker M."/>
            <person name="Bristow J."/>
            <person name="Eisen J.A."/>
            <person name="Markowitz V."/>
            <person name="Hugenholtz P."/>
            <person name="Kyrpides N.C."/>
            <person name="Klenk H.P."/>
            <person name="Han C."/>
        </authorList>
    </citation>
    <scope>NUCLEOTIDE SEQUENCE [LARGE SCALE GENOMIC DNA]</scope>
    <source>
        <strain evidence="8">ATCC 49208 / DSM 771 / VKM B-1644</strain>
    </source>
</reference>
<name>C8W684_DESAS</name>
<dbReference type="KEGG" id="dae:Dtox_1291"/>
<dbReference type="InterPro" id="IPR000878">
    <property type="entry name" value="4pyrrol_Mease"/>
</dbReference>
<evidence type="ECO:0000259" key="6">
    <source>
        <dbReference type="Pfam" id="PF00590"/>
    </source>
</evidence>
<dbReference type="RefSeq" id="WP_015756888.1">
    <property type="nucleotide sequence ID" value="NC_013216.1"/>
</dbReference>
<evidence type="ECO:0000256" key="4">
    <source>
        <dbReference type="ARBA" id="ARBA00022679"/>
    </source>
</evidence>
<dbReference type="EMBL" id="CP001720">
    <property type="protein sequence ID" value="ACV62173.1"/>
    <property type="molecule type" value="Genomic_DNA"/>
</dbReference>
<evidence type="ECO:0000256" key="2">
    <source>
        <dbReference type="ARBA" id="ARBA00022573"/>
    </source>
</evidence>
<dbReference type="AlphaFoldDB" id="C8W684"/>
<feature type="domain" description="Tetrapyrrole methylase" evidence="6">
    <location>
        <begin position="28"/>
        <end position="217"/>
    </location>
</feature>
<gene>
    <name evidence="7" type="ordered locus">Dtox_1291</name>
</gene>
<keyword evidence="5" id="KW-0949">S-adenosyl-L-methionine</keyword>
<dbReference type="GO" id="GO:0032259">
    <property type="term" value="P:methylation"/>
    <property type="evidence" value="ECO:0007669"/>
    <property type="project" value="UniProtKB-KW"/>
</dbReference>
<dbReference type="Proteomes" id="UP000002217">
    <property type="component" value="Chromosome"/>
</dbReference>
<protein>
    <submittedName>
        <fullName evidence="7">Precorrin-6y C5,15-methyltransferase (Decarboxylating), CbiE subunit</fullName>
    </submittedName>
</protein>
<evidence type="ECO:0000256" key="5">
    <source>
        <dbReference type="ARBA" id="ARBA00022691"/>
    </source>
</evidence>
<keyword evidence="2" id="KW-0169">Cobalamin biosynthesis</keyword>